<comment type="catalytic activity">
    <reaction evidence="1">
        <text>ATP + protein L-histidine = ADP + protein N-phospho-L-histidine.</text>
        <dbReference type="EC" id="2.7.13.3"/>
    </reaction>
</comment>
<dbReference type="EC" id="2.7.13.3" evidence="2"/>
<evidence type="ECO:0000313" key="8">
    <source>
        <dbReference type="EMBL" id="GET41366.1"/>
    </source>
</evidence>
<dbReference type="PROSITE" id="PS50113">
    <property type="entry name" value="PAC"/>
    <property type="match status" value="2"/>
</dbReference>
<evidence type="ECO:0000259" key="6">
    <source>
        <dbReference type="PROSITE" id="PS50112"/>
    </source>
</evidence>
<dbReference type="InterPro" id="IPR000700">
    <property type="entry name" value="PAS-assoc_C"/>
</dbReference>
<sequence>MIDSFKSPQEQVSSFFEQQQTGTSAELSEIEAALQQTQAELEWYRFLSESIPSIYLIVDQTGVICHSSEFGSNCLGYKSAELVKRSILNLVEPQDRQAFETAITANSDPVFQSWEGRLVRKDGSILWVKINGRHIRHSNRDILLLVGQDIGDGKQELSLERTQAKLRDILDSAIAAITSLRVFPNQDFECEYQSAGSEVVFGYTPTEWMADKTLWGSRVLEEDMQTAILPGFEDILAGRTTTVEYRFYDKNGKVRWISSTFTSRREVGADYWIVTSVSTDISGRKNAEAALWESEEELQLVIEATEDAIWDWDIVNHTCLWSVRGYQMLGLSPTEFEENACESIYQRIHLLHPGAW</sequence>
<dbReference type="Pfam" id="PF08447">
    <property type="entry name" value="PAS_3"/>
    <property type="match status" value="1"/>
</dbReference>
<feature type="domain" description="PAC" evidence="7">
    <location>
        <begin position="241"/>
        <end position="293"/>
    </location>
</feature>
<dbReference type="SMART" id="SM00091">
    <property type="entry name" value="PAS"/>
    <property type="match status" value="3"/>
</dbReference>
<comment type="caution">
    <text evidence="8">The sequence shown here is derived from an EMBL/GenBank/DDBJ whole genome shotgun (WGS) entry which is preliminary data.</text>
</comment>
<dbReference type="Gene3D" id="3.30.450.20">
    <property type="entry name" value="PAS domain"/>
    <property type="match status" value="3"/>
</dbReference>
<evidence type="ECO:0000259" key="7">
    <source>
        <dbReference type="PROSITE" id="PS50113"/>
    </source>
</evidence>
<dbReference type="SUPFAM" id="SSF55785">
    <property type="entry name" value="PYP-like sensor domain (PAS domain)"/>
    <property type="match status" value="3"/>
</dbReference>
<keyword evidence="5 8" id="KW-0418">Kinase</keyword>
<feature type="domain" description="PAC" evidence="7">
    <location>
        <begin position="112"/>
        <end position="162"/>
    </location>
</feature>
<dbReference type="CDD" id="cd00130">
    <property type="entry name" value="PAS"/>
    <property type="match status" value="2"/>
</dbReference>
<keyword evidence="3" id="KW-0597">Phosphoprotein</keyword>
<dbReference type="InterPro" id="IPR052162">
    <property type="entry name" value="Sensor_kinase/Photoreceptor"/>
</dbReference>
<dbReference type="NCBIfam" id="TIGR00229">
    <property type="entry name" value="sensory_box"/>
    <property type="match status" value="2"/>
</dbReference>
<proteinExistence type="predicted"/>
<dbReference type="EMBL" id="BLAY01000120">
    <property type="protein sequence ID" value="GET41366.1"/>
    <property type="molecule type" value="Genomic_DNA"/>
</dbReference>
<dbReference type="InterPro" id="IPR001610">
    <property type="entry name" value="PAC"/>
</dbReference>
<dbReference type="InterPro" id="IPR013655">
    <property type="entry name" value="PAS_fold_3"/>
</dbReference>
<evidence type="ECO:0000313" key="9">
    <source>
        <dbReference type="Proteomes" id="UP001050975"/>
    </source>
</evidence>
<dbReference type="SMART" id="SM00086">
    <property type="entry name" value="PAC"/>
    <property type="match status" value="2"/>
</dbReference>
<evidence type="ECO:0000256" key="4">
    <source>
        <dbReference type="ARBA" id="ARBA00022679"/>
    </source>
</evidence>
<dbReference type="InterPro" id="IPR035965">
    <property type="entry name" value="PAS-like_dom_sf"/>
</dbReference>
<dbReference type="InterPro" id="IPR000014">
    <property type="entry name" value="PAS"/>
</dbReference>
<keyword evidence="9" id="KW-1185">Reference proteome</keyword>
<evidence type="ECO:0000256" key="5">
    <source>
        <dbReference type="ARBA" id="ARBA00022777"/>
    </source>
</evidence>
<dbReference type="Proteomes" id="UP001050975">
    <property type="component" value="Unassembled WGS sequence"/>
</dbReference>
<dbReference type="PROSITE" id="PS50112">
    <property type="entry name" value="PAS"/>
    <property type="match status" value="1"/>
</dbReference>
<protein>
    <recommendedName>
        <fullName evidence="2">histidine kinase</fullName>
        <ecNumber evidence="2">2.7.13.3</ecNumber>
    </recommendedName>
</protein>
<dbReference type="RefSeq" id="WP_226587602.1">
    <property type="nucleotide sequence ID" value="NZ_BLAY01000120.1"/>
</dbReference>
<feature type="domain" description="PAS" evidence="6">
    <location>
        <begin position="40"/>
        <end position="103"/>
    </location>
</feature>
<evidence type="ECO:0000256" key="1">
    <source>
        <dbReference type="ARBA" id="ARBA00000085"/>
    </source>
</evidence>
<dbReference type="PANTHER" id="PTHR43304">
    <property type="entry name" value="PHYTOCHROME-LIKE PROTEIN CPH1"/>
    <property type="match status" value="1"/>
</dbReference>
<reference evidence="8" key="1">
    <citation type="submission" date="2019-10" db="EMBL/GenBank/DDBJ databases">
        <title>Draft genome sequece of Microseira wollei NIES-4236.</title>
        <authorList>
            <person name="Yamaguchi H."/>
            <person name="Suzuki S."/>
            <person name="Kawachi M."/>
        </authorList>
    </citation>
    <scope>NUCLEOTIDE SEQUENCE</scope>
    <source>
        <strain evidence="8">NIES-4236</strain>
    </source>
</reference>
<evidence type="ECO:0000256" key="3">
    <source>
        <dbReference type="ARBA" id="ARBA00022553"/>
    </source>
</evidence>
<name>A0AAV3XKQ7_9CYAN</name>
<dbReference type="AlphaFoldDB" id="A0AAV3XKQ7"/>
<evidence type="ECO:0000256" key="2">
    <source>
        <dbReference type="ARBA" id="ARBA00012438"/>
    </source>
</evidence>
<gene>
    <name evidence="8" type="ORF">MiSe_61780</name>
</gene>
<accession>A0AAV3XKQ7</accession>
<organism evidence="8 9">
    <name type="scientific">Microseira wollei NIES-4236</name>
    <dbReference type="NCBI Taxonomy" id="2530354"/>
    <lineage>
        <taxon>Bacteria</taxon>
        <taxon>Bacillati</taxon>
        <taxon>Cyanobacteriota</taxon>
        <taxon>Cyanophyceae</taxon>
        <taxon>Oscillatoriophycideae</taxon>
        <taxon>Aerosakkonematales</taxon>
        <taxon>Aerosakkonemataceae</taxon>
        <taxon>Microseira</taxon>
    </lineage>
</organism>
<dbReference type="Pfam" id="PF13426">
    <property type="entry name" value="PAS_9"/>
    <property type="match status" value="1"/>
</dbReference>
<dbReference type="PANTHER" id="PTHR43304:SF1">
    <property type="entry name" value="PAC DOMAIN-CONTAINING PROTEIN"/>
    <property type="match status" value="1"/>
</dbReference>
<keyword evidence="4" id="KW-0808">Transferase</keyword>
<dbReference type="GO" id="GO:0004673">
    <property type="term" value="F:protein histidine kinase activity"/>
    <property type="evidence" value="ECO:0007669"/>
    <property type="project" value="UniProtKB-EC"/>
</dbReference>